<evidence type="ECO:0000313" key="1">
    <source>
        <dbReference type="EMBL" id="OPF81144.1"/>
    </source>
</evidence>
<dbReference type="GO" id="GO:0006635">
    <property type="term" value="P:fatty acid beta-oxidation"/>
    <property type="evidence" value="ECO:0007669"/>
    <property type="project" value="TreeGrafter"/>
</dbReference>
<evidence type="ECO:0000313" key="2">
    <source>
        <dbReference type="Proteomes" id="UP000033615"/>
    </source>
</evidence>
<gene>
    <name evidence="1" type="ORF">VT50_0210270</name>
</gene>
<dbReference type="Gene3D" id="3.90.226.10">
    <property type="entry name" value="2-enoyl-CoA Hydratase, Chain A, domain 1"/>
    <property type="match status" value="1"/>
</dbReference>
<organism evidence="1 2">
    <name type="scientific">Streptomyces antioxidans</name>
    <dbReference type="NCBI Taxonomy" id="1507734"/>
    <lineage>
        <taxon>Bacteria</taxon>
        <taxon>Bacillati</taxon>
        <taxon>Actinomycetota</taxon>
        <taxon>Actinomycetes</taxon>
        <taxon>Kitasatosporales</taxon>
        <taxon>Streptomycetaceae</taxon>
        <taxon>Streptomyces</taxon>
    </lineage>
</organism>
<reference evidence="1" key="1">
    <citation type="submission" date="2016-12" db="EMBL/GenBank/DDBJ databases">
        <title>Genome sequence of Streptomyces antioxidans MUSC 164.</title>
        <authorList>
            <person name="Lee L.-H."/>
            <person name="Ser H.-L."/>
        </authorList>
    </citation>
    <scope>NUCLEOTIDE SEQUENCE [LARGE SCALE GENOMIC DNA]</scope>
    <source>
        <strain evidence="1">MUSC 164</strain>
    </source>
</reference>
<proteinExistence type="predicted"/>
<dbReference type="AlphaFoldDB" id="A0A1V4D829"/>
<keyword evidence="2" id="KW-1185">Reference proteome</keyword>
<dbReference type="NCBIfam" id="NF042431">
    <property type="entry name" value="EnCoAhydt_DpgB"/>
    <property type="match status" value="1"/>
</dbReference>
<sequence length="226" mass="23367">MDCDGSLETAQIDAVNAACGEAEDAGDGTIVLVHLRPAAPDTPPASWPGSVPIHRVNQWERALRRLERSSAMTIGAATGRCGSAALELLLATDYRVATPDFSISPSSSDGIAWPGMALHRLANQLGVATARRLVLTARGFGADEAHRLGVLDEVVDDLVAGVATRVEVLNGLAGEELAIRRRLVLDATTTTFEDALGTHLAACDRTLRVRGSGRGGGGVVPGGAGS</sequence>
<dbReference type="SUPFAM" id="SSF52096">
    <property type="entry name" value="ClpP/crotonase"/>
    <property type="match status" value="1"/>
</dbReference>
<dbReference type="Pfam" id="PF00378">
    <property type="entry name" value="ECH_1"/>
    <property type="match status" value="1"/>
</dbReference>
<name>A0A1V4D829_9ACTN</name>
<dbReference type="EMBL" id="LAKD02000027">
    <property type="protein sequence ID" value="OPF81144.1"/>
    <property type="molecule type" value="Genomic_DNA"/>
</dbReference>
<dbReference type="InterPro" id="IPR029045">
    <property type="entry name" value="ClpP/crotonase-like_dom_sf"/>
</dbReference>
<dbReference type="PANTHER" id="PTHR11941">
    <property type="entry name" value="ENOYL-COA HYDRATASE-RELATED"/>
    <property type="match status" value="1"/>
</dbReference>
<protein>
    <recommendedName>
        <fullName evidence="3">Enoyl-CoA hydratase</fullName>
    </recommendedName>
</protein>
<dbReference type="InterPro" id="IPR053545">
    <property type="entry name" value="Enoyl-CoA_hydratase-like"/>
</dbReference>
<dbReference type="CDD" id="cd06558">
    <property type="entry name" value="crotonase-like"/>
    <property type="match status" value="1"/>
</dbReference>
<dbReference type="Proteomes" id="UP000033615">
    <property type="component" value="Unassembled WGS sequence"/>
</dbReference>
<comment type="caution">
    <text evidence="1">The sequence shown here is derived from an EMBL/GenBank/DDBJ whole genome shotgun (WGS) entry which is preliminary data.</text>
</comment>
<evidence type="ECO:0008006" key="3">
    <source>
        <dbReference type="Google" id="ProtNLM"/>
    </source>
</evidence>
<accession>A0A1V4D829</accession>
<dbReference type="GO" id="GO:0003824">
    <property type="term" value="F:catalytic activity"/>
    <property type="evidence" value="ECO:0007669"/>
    <property type="project" value="UniProtKB-ARBA"/>
</dbReference>
<dbReference type="InterPro" id="IPR001753">
    <property type="entry name" value="Enoyl-CoA_hydra/iso"/>
</dbReference>
<dbReference type="PANTHER" id="PTHR11941:SF54">
    <property type="entry name" value="ENOYL-COA HYDRATASE, MITOCHONDRIAL"/>
    <property type="match status" value="1"/>
</dbReference>